<proteinExistence type="predicted"/>
<dbReference type="EMBL" id="OX458932">
    <property type="protein sequence ID" value="CAI9084847.1"/>
    <property type="molecule type" value="Genomic_DNA"/>
</dbReference>
<organism evidence="1 2">
    <name type="scientific">Candidatus Methylacidiphilum fumarolicum</name>
    <dbReference type="NCBI Taxonomy" id="591154"/>
    <lineage>
        <taxon>Bacteria</taxon>
        <taxon>Pseudomonadati</taxon>
        <taxon>Verrucomicrobiota</taxon>
        <taxon>Methylacidiphilae</taxon>
        <taxon>Methylacidiphilales</taxon>
        <taxon>Methylacidiphilaceae</taxon>
        <taxon>Methylacidiphilum (ex Ratnadevi et al. 2023)</taxon>
    </lineage>
</organism>
<name>A0ABN8XCY2_9BACT</name>
<dbReference type="RefSeq" id="WP_045086738.1">
    <property type="nucleotide sequence ID" value="NZ_OX458932.1"/>
</dbReference>
<accession>A0ABN8XCY2</accession>
<sequence length="194" mass="22574">MFLRIVPIRRPSGKVDQYVRLVESYYDGGKIKQRTIANLGRKELLAPHVDRLVELLRGEPPKTTGSWEAKSAAVWGQTLVARVLWEELGFPELLEASGKRSQAFSLAERAFILVAHRLICPGSEHALAQWLETDYVADRRGERILPIWKENGRVRVDHRFLWPWYRTLDELIQRKEELEEGLFSRLRDLFFPPA</sequence>
<protein>
    <submittedName>
        <fullName evidence="1">Uncharacterized protein</fullName>
    </submittedName>
</protein>
<gene>
    <name evidence="1" type="ORF">MFUM_0456</name>
</gene>
<reference evidence="1" key="1">
    <citation type="submission" date="2023-03" db="EMBL/GenBank/DDBJ databases">
        <authorList>
            <person name="Cremers G."/>
            <person name="Picone N."/>
        </authorList>
    </citation>
    <scope>NUCLEOTIDE SEQUENCE</scope>
    <source>
        <strain evidence="1">Sample_alias</strain>
    </source>
</reference>
<dbReference type="Proteomes" id="UP001161497">
    <property type="component" value="Chromosome"/>
</dbReference>
<evidence type="ECO:0000313" key="2">
    <source>
        <dbReference type="Proteomes" id="UP001161497"/>
    </source>
</evidence>
<evidence type="ECO:0000313" key="1">
    <source>
        <dbReference type="EMBL" id="CAI9084847.1"/>
    </source>
</evidence>
<keyword evidence="2" id="KW-1185">Reference proteome</keyword>